<dbReference type="EMBL" id="CP042913">
    <property type="protein sequence ID" value="QEG37474.1"/>
    <property type="molecule type" value="Genomic_DNA"/>
</dbReference>
<dbReference type="InterPro" id="IPR019734">
    <property type="entry name" value="TPR_rpt"/>
</dbReference>
<dbReference type="RefSeq" id="WP_168205440.1">
    <property type="nucleotide sequence ID" value="NZ_CP042913.1"/>
</dbReference>
<evidence type="ECO:0000313" key="3">
    <source>
        <dbReference type="Proteomes" id="UP000323917"/>
    </source>
</evidence>
<organism evidence="2 3">
    <name type="scientific">Bythopirellula goksoeyrii</name>
    <dbReference type="NCBI Taxonomy" id="1400387"/>
    <lineage>
        <taxon>Bacteria</taxon>
        <taxon>Pseudomonadati</taxon>
        <taxon>Planctomycetota</taxon>
        <taxon>Planctomycetia</taxon>
        <taxon>Pirellulales</taxon>
        <taxon>Lacipirellulaceae</taxon>
        <taxon>Bythopirellula</taxon>
    </lineage>
</organism>
<keyword evidence="3" id="KW-1185">Reference proteome</keyword>
<evidence type="ECO:0000256" key="1">
    <source>
        <dbReference type="PROSITE-ProRule" id="PRU00339"/>
    </source>
</evidence>
<dbReference type="Gene3D" id="1.25.40.10">
    <property type="entry name" value="Tetratricopeptide repeat domain"/>
    <property type="match status" value="1"/>
</dbReference>
<dbReference type="Proteomes" id="UP000323917">
    <property type="component" value="Chromosome"/>
</dbReference>
<accession>A0A5B9QET9</accession>
<reference evidence="2 3" key="1">
    <citation type="submission" date="2019-08" db="EMBL/GenBank/DDBJ databases">
        <title>Deep-cultivation of Planctomycetes and their phenomic and genomic characterization uncovers novel biology.</title>
        <authorList>
            <person name="Wiegand S."/>
            <person name="Jogler M."/>
            <person name="Boedeker C."/>
            <person name="Pinto D."/>
            <person name="Vollmers J."/>
            <person name="Rivas-Marin E."/>
            <person name="Kohn T."/>
            <person name="Peeters S.H."/>
            <person name="Heuer A."/>
            <person name="Rast P."/>
            <person name="Oberbeckmann S."/>
            <person name="Bunk B."/>
            <person name="Jeske O."/>
            <person name="Meyerdierks A."/>
            <person name="Storesund J.E."/>
            <person name="Kallscheuer N."/>
            <person name="Luecker S."/>
            <person name="Lage O.M."/>
            <person name="Pohl T."/>
            <person name="Merkel B.J."/>
            <person name="Hornburger P."/>
            <person name="Mueller R.-W."/>
            <person name="Bruemmer F."/>
            <person name="Labrenz M."/>
            <person name="Spormann A.M."/>
            <person name="Op den Camp H."/>
            <person name="Overmann J."/>
            <person name="Amann R."/>
            <person name="Jetten M.S.M."/>
            <person name="Mascher T."/>
            <person name="Medema M.H."/>
            <person name="Devos D.P."/>
            <person name="Kaster A.-K."/>
            <person name="Ovreas L."/>
            <person name="Rohde M."/>
            <person name="Galperin M.Y."/>
            <person name="Jogler C."/>
        </authorList>
    </citation>
    <scope>NUCLEOTIDE SEQUENCE [LARGE SCALE GENOMIC DNA]</scope>
    <source>
        <strain evidence="2 3">Pr1d</strain>
    </source>
</reference>
<keyword evidence="1" id="KW-0802">TPR repeat</keyword>
<protein>
    <submittedName>
        <fullName evidence="2">Tetratricopeptide repeat protein</fullName>
    </submittedName>
</protein>
<evidence type="ECO:0000313" key="2">
    <source>
        <dbReference type="EMBL" id="QEG37474.1"/>
    </source>
</evidence>
<proteinExistence type="predicted"/>
<dbReference type="InterPro" id="IPR011990">
    <property type="entry name" value="TPR-like_helical_dom_sf"/>
</dbReference>
<dbReference type="SUPFAM" id="SSF48452">
    <property type="entry name" value="TPR-like"/>
    <property type="match status" value="1"/>
</dbReference>
<feature type="repeat" description="TPR" evidence="1">
    <location>
        <begin position="560"/>
        <end position="593"/>
    </location>
</feature>
<gene>
    <name evidence="2" type="ORF">Pr1d_48200</name>
</gene>
<sequence length="618" mass="70379">MRDSKIFRSIVLSAGLVGFLEPAVAIDKNLAVRPEAQSATSTNDADLQKIKELIAQLGSDDFLTRREAESQIIAMGAMAFDHLQEAQNNADLEIATQAEYLLHRITVDYWIRSDDPEEVRELMKSYAKVSLAQRREIIGQLGVLNDAMGVGALSRISHFELSPRLAKFGALAVLGAREKHLKLAETVALSIRQEIGDSPRDTARWLRTYADQLQDTESISPEWLSLIDAEAALLKDEPEETSLDVVIQLMQFHIQLCADEKHPAELFESLRRRIDLVVDQGGTPRDILAKTLLWTMNEQEWKALELMEAHYGEQLKQDRLLLYLVAIARAERGQDVDAKKIAGRAFDLVKSDNAERANIADIIAEYGHHDWAEKEWRFVIDHSEVASQESMDARRSLASWCLHDRGEDQEAAELMAEVCDAVDADPQLKQRVMHDNELRYLMSDLRKSREFFTACDLNKKGDHAAERKHLDLAYAYQTDMQDPDILIAMYRLPNQDEAYRAKVKERIRQAANDVDQLIEKYPDEALWYNHWAWLVSNTEGDFSKAVRYSHRSLELSPDSPSYLDTLGRCYYAAGDLGSAIKYQRQAVEKHPQVQVMRRQLTTFEKALAESKLQDKGQP</sequence>
<dbReference type="KEGG" id="bgok:Pr1d_48200"/>
<dbReference type="AlphaFoldDB" id="A0A5B9QET9"/>
<name>A0A5B9QET9_9BACT</name>
<dbReference type="Pfam" id="PF13432">
    <property type="entry name" value="TPR_16"/>
    <property type="match status" value="1"/>
</dbReference>
<dbReference type="PROSITE" id="PS50005">
    <property type="entry name" value="TPR"/>
    <property type="match status" value="1"/>
</dbReference>